<dbReference type="Gene3D" id="3.30.450.40">
    <property type="match status" value="1"/>
</dbReference>
<evidence type="ECO:0000259" key="13">
    <source>
        <dbReference type="PROSITE" id="PS50109"/>
    </source>
</evidence>
<dbReference type="PANTHER" id="PTHR43047:SF72">
    <property type="entry name" value="OSMOSENSING HISTIDINE PROTEIN KINASE SLN1"/>
    <property type="match status" value="1"/>
</dbReference>
<dbReference type="CDD" id="cd00082">
    <property type="entry name" value="HisKA"/>
    <property type="match status" value="1"/>
</dbReference>
<dbReference type="Gene3D" id="3.30.565.10">
    <property type="entry name" value="Histidine kinase-like ATPase, C-terminal domain"/>
    <property type="match status" value="1"/>
</dbReference>
<keyword evidence="7" id="KW-0547">Nucleotide-binding</keyword>
<evidence type="ECO:0000313" key="15">
    <source>
        <dbReference type="Proteomes" id="UP000179233"/>
    </source>
</evidence>
<dbReference type="Proteomes" id="UP000179233">
    <property type="component" value="Unassembled WGS sequence"/>
</dbReference>
<dbReference type="Pfam" id="PF02518">
    <property type="entry name" value="HATPase_c"/>
    <property type="match status" value="1"/>
</dbReference>
<dbReference type="Pfam" id="PF08448">
    <property type="entry name" value="PAS_4"/>
    <property type="match status" value="1"/>
</dbReference>
<dbReference type="InterPro" id="IPR003594">
    <property type="entry name" value="HATPase_dom"/>
</dbReference>
<dbReference type="CDD" id="cd00130">
    <property type="entry name" value="PAS"/>
    <property type="match status" value="1"/>
</dbReference>
<dbReference type="PROSITE" id="PS50109">
    <property type="entry name" value="HIS_KIN"/>
    <property type="match status" value="1"/>
</dbReference>
<dbReference type="SUPFAM" id="SSF55874">
    <property type="entry name" value="ATPase domain of HSP90 chaperone/DNA topoisomerase II/histidine kinase"/>
    <property type="match status" value="1"/>
</dbReference>
<dbReference type="SUPFAM" id="SSF47384">
    <property type="entry name" value="Homodimeric domain of signal transducing histidine kinase"/>
    <property type="match status" value="1"/>
</dbReference>
<dbReference type="CDD" id="cd16922">
    <property type="entry name" value="HATPase_EvgS-ArcB-TorS-like"/>
    <property type="match status" value="1"/>
</dbReference>
<dbReference type="Gene3D" id="1.10.287.130">
    <property type="match status" value="1"/>
</dbReference>
<evidence type="ECO:0000256" key="3">
    <source>
        <dbReference type="ARBA" id="ARBA00012438"/>
    </source>
</evidence>
<dbReference type="InterPro" id="IPR013656">
    <property type="entry name" value="PAS_4"/>
</dbReference>
<evidence type="ECO:0000256" key="10">
    <source>
        <dbReference type="ARBA" id="ARBA00023012"/>
    </source>
</evidence>
<gene>
    <name evidence="14" type="ORF">A2786_04380</name>
</gene>
<accession>A0A1G1VTQ8</accession>
<evidence type="ECO:0000256" key="9">
    <source>
        <dbReference type="ARBA" id="ARBA00022840"/>
    </source>
</evidence>
<protein>
    <recommendedName>
        <fullName evidence="3">histidine kinase</fullName>
        <ecNumber evidence="3">2.7.13.3</ecNumber>
    </recommendedName>
</protein>
<dbReference type="GO" id="GO:0005524">
    <property type="term" value="F:ATP binding"/>
    <property type="evidence" value="ECO:0007669"/>
    <property type="project" value="UniProtKB-KW"/>
</dbReference>
<comment type="caution">
    <text evidence="14">The sequence shown here is derived from an EMBL/GenBank/DDBJ whole genome shotgun (WGS) entry which is preliminary data.</text>
</comment>
<keyword evidence="12" id="KW-0812">Transmembrane</keyword>
<feature type="transmembrane region" description="Helical" evidence="12">
    <location>
        <begin position="6"/>
        <end position="26"/>
    </location>
</feature>
<evidence type="ECO:0000256" key="1">
    <source>
        <dbReference type="ARBA" id="ARBA00000085"/>
    </source>
</evidence>
<dbReference type="Gene3D" id="3.30.450.20">
    <property type="entry name" value="PAS domain"/>
    <property type="match status" value="1"/>
</dbReference>
<dbReference type="SUPFAM" id="SSF55785">
    <property type="entry name" value="PYP-like sensor domain (PAS domain)"/>
    <property type="match status" value="1"/>
</dbReference>
<dbReference type="InterPro" id="IPR004358">
    <property type="entry name" value="Sig_transdc_His_kin-like_C"/>
</dbReference>
<evidence type="ECO:0000256" key="12">
    <source>
        <dbReference type="SAM" id="Phobius"/>
    </source>
</evidence>
<keyword evidence="4" id="KW-1003">Cell membrane</keyword>
<dbReference type="InterPro" id="IPR005467">
    <property type="entry name" value="His_kinase_dom"/>
</dbReference>
<keyword evidence="10" id="KW-0902">Two-component regulatory system</keyword>
<dbReference type="SMART" id="SM00387">
    <property type="entry name" value="HATPase_c"/>
    <property type="match status" value="1"/>
</dbReference>
<feature type="domain" description="Histidine kinase" evidence="13">
    <location>
        <begin position="332"/>
        <end position="550"/>
    </location>
</feature>
<evidence type="ECO:0000256" key="5">
    <source>
        <dbReference type="ARBA" id="ARBA00022553"/>
    </source>
</evidence>
<dbReference type="EMBL" id="MHCJ01000003">
    <property type="protein sequence ID" value="OGY18704.1"/>
    <property type="molecule type" value="Genomic_DNA"/>
</dbReference>
<dbReference type="FunFam" id="3.30.565.10:FF:000023">
    <property type="entry name" value="PAS domain-containing sensor histidine kinase"/>
    <property type="match status" value="1"/>
</dbReference>
<sequence length="551" mass="60507">MTVPPIAAILFTGILGGAAYLIASALKGEKRTREKLAVREAALKREAYESEILRELGERFGYELDEAKVVEIIAGSIGKLFSYSTVSSMLVGKDSLTFKTHLEESVSRTFLNEIKESMLASLEAFVGKQIRSVPVAEQQTGTVVSEQSDKLVGSFFNIPIVISEKLTGLINIASTTPGLYKEDEMMILYRIVAQASSAVSKLRHVLETEKGKLESTVASMSEGVIMVDQEMRLLVINPAAKSFLKIPDETPSVLSVMDVLGKKTNIREKMDEAVHKDTLIVVDGVVLEDRVVQVFISPVKDPKQTLLGTVLMLHDISKEKELERLREDFTAMMVHELRAPLTAVRGASNTILAHPDAFPEAKRTEYLHMIEQSSQDMLAIVNNLLDVAKIESGKFQITVTKSDMGKVLREKVEEYKPLAMEKGLGITLMLPEQTPEVMFDPVRIGQVIVNLLSNAINFTKTGGIEVGLRDSEKELTIAFKDTGEGIKPQDQARLFSKFGQLETKLPRTAQGTGLGLVIAKGIVEAHGGKIWVESKPGEGSTFSFTIPKSET</sequence>
<keyword evidence="9" id="KW-0067">ATP-binding</keyword>
<dbReference type="SUPFAM" id="SSF55781">
    <property type="entry name" value="GAF domain-like"/>
    <property type="match status" value="1"/>
</dbReference>
<dbReference type="InterPro" id="IPR035965">
    <property type="entry name" value="PAS-like_dom_sf"/>
</dbReference>
<reference evidence="14 15" key="1">
    <citation type="journal article" date="2016" name="Nat. Commun.">
        <title>Thousands of microbial genomes shed light on interconnected biogeochemical processes in an aquifer system.</title>
        <authorList>
            <person name="Anantharaman K."/>
            <person name="Brown C.T."/>
            <person name="Hug L.A."/>
            <person name="Sharon I."/>
            <person name="Castelle C.J."/>
            <person name="Probst A.J."/>
            <person name="Thomas B.C."/>
            <person name="Singh A."/>
            <person name="Wilkins M.J."/>
            <person name="Karaoz U."/>
            <person name="Brodie E.L."/>
            <person name="Williams K.H."/>
            <person name="Hubbard S.S."/>
            <person name="Banfield J.F."/>
        </authorList>
    </citation>
    <scope>NUCLEOTIDE SEQUENCE [LARGE SCALE GENOMIC DNA]</scope>
</reference>
<keyword evidence="5" id="KW-0597">Phosphoprotein</keyword>
<dbReference type="InterPro" id="IPR036097">
    <property type="entry name" value="HisK_dim/P_sf"/>
</dbReference>
<keyword evidence="12" id="KW-1133">Transmembrane helix</keyword>
<evidence type="ECO:0000313" key="14">
    <source>
        <dbReference type="EMBL" id="OGY18704.1"/>
    </source>
</evidence>
<dbReference type="PANTHER" id="PTHR43047">
    <property type="entry name" value="TWO-COMPONENT HISTIDINE PROTEIN KINASE"/>
    <property type="match status" value="1"/>
</dbReference>
<evidence type="ECO:0000256" key="6">
    <source>
        <dbReference type="ARBA" id="ARBA00022679"/>
    </source>
</evidence>
<dbReference type="SMART" id="SM00388">
    <property type="entry name" value="HisKA"/>
    <property type="match status" value="1"/>
</dbReference>
<evidence type="ECO:0000256" key="8">
    <source>
        <dbReference type="ARBA" id="ARBA00022777"/>
    </source>
</evidence>
<evidence type="ECO:0000256" key="7">
    <source>
        <dbReference type="ARBA" id="ARBA00022741"/>
    </source>
</evidence>
<dbReference type="AlphaFoldDB" id="A0A1G1VTQ8"/>
<keyword evidence="8" id="KW-0418">Kinase</keyword>
<dbReference type="InterPro" id="IPR029016">
    <property type="entry name" value="GAF-like_dom_sf"/>
</dbReference>
<keyword evidence="6" id="KW-0808">Transferase</keyword>
<proteinExistence type="predicted"/>
<comment type="catalytic activity">
    <reaction evidence="1">
        <text>ATP + protein L-histidine = ADP + protein N-phospho-L-histidine.</text>
        <dbReference type="EC" id="2.7.13.3"/>
    </reaction>
</comment>
<dbReference type="GO" id="GO:0005886">
    <property type="term" value="C:plasma membrane"/>
    <property type="evidence" value="ECO:0007669"/>
    <property type="project" value="UniProtKB-SubCell"/>
</dbReference>
<dbReference type="GO" id="GO:0000155">
    <property type="term" value="F:phosphorelay sensor kinase activity"/>
    <property type="evidence" value="ECO:0007669"/>
    <property type="project" value="InterPro"/>
</dbReference>
<dbReference type="InterPro" id="IPR000014">
    <property type="entry name" value="PAS"/>
</dbReference>
<keyword evidence="11 12" id="KW-0472">Membrane</keyword>
<dbReference type="PRINTS" id="PR00344">
    <property type="entry name" value="BCTRLSENSOR"/>
</dbReference>
<dbReference type="InterPro" id="IPR003661">
    <property type="entry name" value="HisK_dim/P_dom"/>
</dbReference>
<evidence type="ECO:0000256" key="2">
    <source>
        <dbReference type="ARBA" id="ARBA00004236"/>
    </source>
</evidence>
<dbReference type="EC" id="2.7.13.3" evidence="3"/>
<name>A0A1G1VTQ8_9BACT</name>
<dbReference type="Pfam" id="PF00512">
    <property type="entry name" value="HisKA"/>
    <property type="match status" value="1"/>
</dbReference>
<organism evidence="14 15">
    <name type="scientific">Candidatus Chisholmbacteria bacterium RIFCSPHIGHO2_01_FULL_52_32</name>
    <dbReference type="NCBI Taxonomy" id="1797591"/>
    <lineage>
        <taxon>Bacteria</taxon>
        <taxon>Candidatus Chisholmiibacteriota</taxon>
    </lineage>
</organism>
<dbReference type="InterPro" id="IPR036890">
    <property type="entry name" value="HATPase_C_sf"/>
</dbReference>
<evidence type="ECO:0000256" key="11">
    <source>
        <dbReference type="ARBA" id="ARBA00023136"/>
    </source>
</evidence>
<dbReference type="GO" id="GO:0009927">
    <property type="term" value="F:histidine phosphotransfer kinase activity"/>
    <property type="evidence" value="ECO:0007669"/>
    <property type="project" value="TreeGrafter"/>
</dbReference>
<evidence type="ECO:0000256" key="4">
    <source>
        <dbReference type="ARBA" id="ARBA00022475"/>
    </source>
</evidence>
<comment type="subcellular location">
    <subcellularLocation>
        <location evidence="2">Cell membrane</location>
    </subcellularLocation>
</comment>